<accession>A0A2A2SCJ1</accession>
<keyword evidence="2" id="KW-1185">Reference proteome</keyword>
<dbReference type="EMBL" id="NSLI01000004">
    <property type="protein sequence ID" value="PAX07014.1"/>
    <property type="molecule type" value="Genomic_DNA"/>
</dbReference>
<dbReference type="AlphaFoldDB" id="A0A2A2SCJ1"/>
<reference evidence="2" key="1">
    <citation type="submission" date="2017-09" db="EMBL/GenBank/DDBJ databases">
        <authorList>
            <person name="Feng G."/>
            <person name="Zhu H."/>
        </authorList>
    </citation>
    <scope>NUCLEOTIDE SEQUENCE [LARGE SCALE GENOMIC DNA]</scope>
    <source>
        <strain evidence="2">1PNM-20</strain>
    </source>
</reference>
<gene>
    <name evidence="1" type="ORF">CKY28_13205</name>
</gene>
<sequence>MGDSTARLGLPLLAAGQAQKELWHNEALALLDMVACAGVEELGASAPPATPMPGRAWVLGADPVGAWAGHARELAGWTDGGWRFVAPFEGLSVWVVAEKLHATFTGGRWVPGEVRARRVLVDGVPVVGPQRPAIAAPAGGATVDAEARAGLEQVLAALRAHGLIAP</sequence>
<name>A0A2A2SCJ1_9SPHN</name>
<evidence type="ECO:0008006" key="3">
    <source>
        <dbReference type="Google" id="ProtNLM"/>
    </source>
</evidence>
<protein>
    <recommendedName>
        <fullName evidence="3">DUF2793 domain-containing protein</fullName>
    </recommendedName>
</protein>
<organism evidence="1 2">
    <name type="scientific">Sphingomonas lenta</name>
    <dbReference type="NCBI Taxonomy" id="1141887"/>
    <lineage>
        <taxon>Bacteria</taxon>
        <taxon>Pseudomonadati</taxon>
        <taxon>Pseudomonadota</taxon>
        <taxon>Alphaproteobacteria</taxon>
        <taxon>Sphingomonadales</taxon>
        <taxon>Sphingomonadaceae</taxon>
        <taxon>Sphingomonas</taxon>
    </lineage>
</organism>
<dbReference type="RefSeq" id="WP_095998838.1">
    <property type="nucleotide sequence ID" value="NZ_NSLI01000004.1"/>
</dbReference>
<comment type="caution">
    <text evidence="1">The sequence shown here is derived from an EMBL/GenBank/DDBJ whole genome shotgun (WGS) entry which is preliminary data.</text>
</comment>
<evidence type="ECO:0000313" key="1">
    <source>
        <dbReference type="EMBL" id="PAX07014.1"/>
    </source>
</evidence>
<dbReference type="OrthoDB" id="564699at2"/>
<evidence type="ECO:0000313" key="2">
    <source>
        <dbReference type="Proteomes" id="UP000218151"/>
    </source>
</evidence>
<proteinExistence type="predicted"/>
<dbReference type="Proteomes" id="UP000218151">
    <property type="component" value="Unassembled WGS sequence"/>
</dbReference>
<dbReference type="InterPro" id="IPR021251">
    <property type="entry name" value="DUF2793"/>
</dbReference>
<dbReference type="Pfam" id="PF10983">
    <property type="entry name" value="DUF2793"/>
    <property type="match status" value="1"/>
</dbReference>